<dbReference type="HOGENOM" id="CLU_676368_0_0_1"/>
<keyword evidence="7" id="KW-0131">Cell cycle</keyword>
<dbReference type="GO" id="GO:0000077">
    <property type="term" value="P:DNA damage checkpoint signaling"/>
    <property type="evidence" value="ECO:0007669"/>
    <property type="project" value="TreeGrafter"/>
</dbReference>
<dbReference type="InterPro" id="IPR027417">
    <property type="entry name" value="P-loop_NTPase"/>
</dbReference>
<dbReference type="RefSeq" id="XP_002490942.1">
    <property type="nucleotide sequence ID" value="XM_002490897.1"/>
</dbReference>
<evidence type="ECO:0000256" key="1">
    <source>
        <dbReference type="ARBA" id="ARBA00004123"/>
    </source>
</evidence>
<dbReference type="InterPro" id="IPR057927">
    <property type="entry name" value="RAD24-like_helical"/>
</dbReference>
<evidence type="ECO:0000256" key="6">
    <source>
        <dbReference type="ARBA" id="ARBA00023242"/>
    </source>
</evidence>
<dbReference type="GO" id="GO:0005524">
    <property type="term" value="F:ATP binding"/>
    <property type="evidence" value="ECO:0007669"/>
    <property type="project" value="UniProtKB-KW"/>
</dbReference>
<gene>
    <name evidence="10" type="ordered locus">PAS_chr2-1_0061</name>
</gene>
<proteinExistence type="inferred from homology"/>
<feature type="compositionally biased region" description="Basic residues" evidence="8">
    <location>
        <begin position="8"/>
        <end position="17"/>
    </location>
</feature>
<dbReference type="PANTHER" id="PTHR12172">
    <property type="entry name" value="CELL CYCLE CHECKPOINT PROTEIN RAD17"/>
    <property type="match status" value="1"/>
</dbReference>
<evidence type="ECO:0000256" key="8">
    <source>
        <dbReference type="SAM" id="MobiDB-lite"/>
    </source>
</evidence>
<evidence type="ECO:0000256" key="5">
    <source>
        <dbReference type="ARBA" id="ARBA00022840"/>
    </source>
</evidence>
<keyword evidence="6" id="KW-0539">Nucleus</keyword>
<dbReference type="GeneID" id="8198180"/>
<evidence type="ECO:0000256" key="2">
    <source>
        <dbReference type="ARBA" id="ARBA00006168"/>
    </source>
</evidence>
<dbReference type="Proteomes" id="UP000000314">
    <property type="component" value="Chromosome 2"/>
</dbReference>
<dbReference type="InParanoid" id="C4QZI8"/>
<keyword evidence="11" id="KW-1185">Reference proteome</keyword>
<dbReference type="OrthoDB" id="10265971at2759"/>
<dbReference type="Pfam" id="PF03215">
    <property type="entry name" value="Rad17"/>
    <property type="match status" value="1"/>
</dbReference>
<dbReference type="Gene3D" id="3.40.50.300">
    <property type="entry name" value="P-loop containing nucleotide triphosphate hydrolases"/>
    <property type="match status" value="1"/>
</dbReference>
<feature type="compositionally biased region" description="Acidic residues" evidence="8">
    <location>
        <begin position="402"/>
        <end position="425"/>
    </location>
</feature>
<dbReference type="STRING" id="644223.C4QZI8"/>
<reference evidence="10 11" key="1">
    <citation type="journal article" date="2009" name="Nat. Biotechnol.">
        <title>Genome sequence of the recombinant protein production host Pichia pastoris.</title>
        <authorList>
            <person name="De Schutter K."/>
            <person name="Lin Y.C."/>
            <person name="Tiels P."/>
            <person name="Van Hecke A."/>
            <person name="Glinka S."/>
            <person name="Weber-Lehmann J."/>
            <person name="Rouze P."/>
            <person name="Van de Peer Y."/>
            <person name="Callewaert N."/>
        </authorList>
    </citation>
    <scope>NUCLEOTIDE SEQUENCE [LARGE SCALE GENOMIC DNA]</scope>
    <source>
        <strain evidence="11">GS115 / ATCC 20864</strain>
    </source>
</reference>
<name>C4QZI8_KOMPG</name>
<dbReference type="EMBL" id="FN392320">
    <property type="protein sequence ID" value="CAY68662.1"/>
    <property type="molecule type" value="Genomic_DNA"/>
</dbReference>
<feature type="region of interest" description="Disordered" evidence="8">
    <location>
        <begin position="393"/>
        <end position="425"/>
    </location>
</feature>
<dbReference type="Pfam" id="PF25812">
    <property type="entry name" value="RAD24_helical"/>
    <property type="match status" value="1"/>
</dbReference>
<evidence type="ECO:0000256" key="3">
    <source>
        <dbReference type="ARBA" id="ARBA00022741"/>
    </source>
</evidence>
<evidence type="ECO:0000313" key="11">
    <source>
        <dbReference type="Proteomes" id="UP000000314"/>
    </source>
</evidence>
<dbReference type="PANTHER" id="PTHR12172:SF0">
    <property type="entry name" value="CELL CYCLE CHECKPOINT PROTEIN RAD17"/>
    <property type="match status" value="1"/>
</dbReference>
<dbReference type="GO" id="GO:0005634">
    <property type="term" value="C:nucleus"/>
    <property type="evidence" value="ECO:0007669"/>
    <property type="project" value="UniProtKB-SubCell"/>
</dbReference>
<evidence type="ECO:0000256" key="4">
    <source>
        <dbReference type="ARBA" id="ARBA00022763"/>
    </source>
</evidence>
<accession>C4QZI8</accession>
<dbReference type="FunCoup" id="C4QZI8">
    <property type="interactions" value="162"/>
</dbReference>
<dbReference type="GO" id="GO:0003682">
    <property type="term" value="F:chromatin binding"/>
    <property type="evidence" value="ECO:0007669"/>
    <property type="project" value="TreeGrafter"/>
</dbReference>
<dbReference type="AlphaFoldDB" id="C4QZI8"/>
<feature type="region of interest" description="Disordered" evidence="8">
    <location>
        <begin position="1"/>
        <end position="24"/>
    </location>
</feature>
<dbReference type="GO" id="GO:0033314">
    <property type="term" value="P:mitotic DNA replication checkpoint signaling"/>
    <property type="evidence" value="ECO:0007669"/>
    <property type="project" value="TreeGrafter"/>
</dbReference>
<organism evidence="10 11">
    <name type="scientific">Komagataella phaffii (strain GS115 / ATCC 20864)</name>
    <name type="common">Yeast</name>
    <name type="synonym">Pichia pastoris</name>
    <dbReference type="NCBI Taxonomy" id="644223"/>
    <lineage>
        <taxon>Eukaryota</taxon>
        <taxon>Fungi</taxon>
        <taxon>Dikarya</taxon>
        <taxon>Ascomycota</taxon>
        <taxon>Saccharomycotina</taxon>
        <taxon>Pichiomycetes</taxon>
        <taxon>Pichiales</taxon>
        <taxon>Pichiaceae</taxon>
        <taxon>Komagataella</taxon>
    </lineage>
</organism>
<dbReference type="InterPro" id="IPR004582">
    <property type="entry name" value="Checkpoint_prot_Rad17_Rad24"/>
</dbReference>
<evidence type="ECO:0000256" key="7">
    <source>
        <dbReference type="ARBA" id="ARBA00023306"/>
    </source>
</evidence>
<keyword evidence="5" id="KW-0067">ATP-binding</keyword>
<dbReference type="SUPFAM" id="SSF52540">
    <property type="entry name" value="P-loop containing nucleoside triphosphate hydrolases"/>
    <property type="match status" value="1"/>
</dbReference>
<dbReference type="KEGG" id="ppa:PAS_chr2-1_0061"/>
<keyword evidence="4" id="KW-0227">DNA damage</keyword>
<comment type="subcellular location">
    <subcellularLocation>
        <location evidence="1">Nucleus</location>
    </subcellularLocation>
</comment>
<sequence>MQIDLTRVSKRPRLSKRPKSDSSPWIEKYAPRKIESIAVNPQKIKQVQSALSQCLQGLIKIIFLVGPTGTGKSTVARAVSRLLLNEVFGKNEGLDRVLDYESGKGSEHFAKFLQECLILTHTKTAKSIIVDDLPNLSNDVTREKTSSALLRWLDYRGLTPPLIICVSENSQGEEANQYVEKMFDKQVLNHSKVVRINFNKVTQKILEKVLKNILRNEGAQCKDLQSFSSMGDISSAINGMEQNVKHGFSDVKDDDIGLFDAIGKVLYGSRNSRMRELIADQYKYIWSRFNLCLLENYTNVKWFHSRMDNKKWEALESIVDCLSHSDLLKDVYLPVFKLRYEMDKLEKLGNVDSGAKHKINYFSKLPKKEITVKFDQYKYYEDLLAKRRKNYNSASLSKGTTDESEIESIEDSEMTTDDELDNMEL</sequence>
<dbReference type="GO" id="GO:0006281">
    <property type="term" value="P:DNA repair"/>
    <property type="evidence" value="ECO:0007669"/>
    <property type="project" value="InterPro"/>
</dbReference>
<evidence type="ECO:0000259" key="9">
    <source>
        <dbReference type="Pfam" id="PF25812"/>
    </source>
</evidence>
<feature type="domain" description="Checkpoint protein RAD24-like helical bundle" evidence="9">
    <location>
        <begin position="255"/>
        <end position="361"/>
    </location>
</feature>
<evidence type="ECO:0000313" key="10">
    <source>
        <dbReference type="EMBL" id="CAY68662.1"/>
    </source>
</evidence>
<comment type="similarity">
    <text evidence="2">Belongs to the rad17/RAD24 family.</text>
</comment>
<dbReference type="eggNOG" id="KOG1970">
    <property type="taxonomic scope" value="Eukaryota"/>
</dbReference>
<protein>
    <submittedName>
        <fullName evidence="10">Checkpoint protein, involved in the activation of the DNA damage and meiotic pachytene checkpoints</fullName>
    </submittedName>
</protein>
<dbReference type="GO" id="GO:0003689">
    <property type="term" value="F:DNA clamp loader activity"/>
    <property type="evidence" value="ECO:0007669"/>
    <property type="project" value="TreeGrafter"/>
</dbReference>
<keyword evidence="3" id="KW-0547">Nucleotide-binding</keyword>